<protein>
    <recommendedName>
        <fullName evidence="2">DUF6265 domain-containing protein</fullName>
    </recommendedName>
</protein>
<dbReference type="InterPro" id="IPR046232">
    <property type="entry name" value="DUF6265"/>
</dbReference>
<sequence length="152" mass="17227">MKILLPLILFCCWQTAATAQITRAGWLTGTWEHKTPRGITYETWKKVSADELQGASYSLEGNDTTIFESVRLLQKEGRLYYVPTVKGQNNGQPVSFALKQATDEQLVFENPQHDFPQTVSYRRIGADSLVAQISGTRNGQFRTVVFPMKKIR</sequence>
<feature type="chain" id="PRO_5047251257" description="DUF6265 domain-containing protein" evidence="1">
    <location>
        <begin position="20"/>
        <end position="152"/>
    </location>
</feature>
<proteinExistence type="predicted"/>
<dbReference type="Proteomes" id="UP000679126">
    <property type="component" value="Unassembled WGS sequence"/>
</dbReference>
<dbReference type="RefSeq" id="WP_209143846.1">
    <property type="nucleotide sequence ID" value="NZ_JAGHKP010000001.1"/>
</dbReference>
<gene>
    <name evidence="3" type="ORF">J7I43_04955</name>
</gene>
<name>A0ABS3YA45_9BACT</name>
<feature type="signal peptide" evidence="1">
    <location>
        <begin position="1"/>
        <end position="19"/>
    </location>
</feature>
<evidence type="ECO:0000259" key="2">
    <source>
        <dbReference type="Pfam" id="PF19780"/>
    </source>
</evidence>
<accession>A0ABS3YA45</accession>
<evidence type="ECO:0000313" key="3">
    <source>
        <dbReference type="EMBL" id="MBO9151544.1"/>
    </source>
</evidence>
<feature type="domain" description="DUF6265" evidence="2">
    <location>
        <begin position="26"/>
        <end position="134"/>
    </location>
</feature>
<organism evidence="3 4">
    <name type="scientific">Chitinophaga chungangae</name>
    <dbReference type="NCBI Taxonomy" id="2821488"/>
    <lineage>
        <taxon>Bacteria</taxon>
        <taxon>Pseudomonadati</taxon>
        <taxon>Bacteroidota</taxon>
        <taxon>Chitinophagia</taxon>
        <taxon>Chitinophagales</taxon>
        <taxon>Chitinophagaceae</taxon>
        <taxon>Chitinophaga</taxon>
    </lineage>
</organism>
<dbReference type="EMBL" id="JAGHKP010000001">
    <property type="protein sequence ID" value="MBO9151544.1"/>
    <property type="molecule type" value="Genomic_DNA"/>
</dbReference>
<reference evidence="4" key="1">
    <citation type="submission" date="2021-03" db="EMBL/GenBank/DDBJ databases">
        <title>Assistant Professor.</title>
        <authorList>
            <person name="Huq M.A."/>
        </authorList>
    </citation>
    <scope>NUCLEOTIDE SEQUENCE [LARGE SCALE GENOMIC DNA]</scope>
    <source>
        <strain evidence="4">MAH-28</strain>
    </source>
</reference>
<comment type="caution">
    <text evidence="3">The sequence shown here is derived from an EMBL/GenBank/DDBJ whole genome shotgun (WGS) entry which is preliminary data.</text>
</comment>
<dbReference type="Pfam" id="PF19780">
    <property type="entry name" value="DUF6265"/>
    <property type="match status" value="1"/>
</dbReference>
<evidence type="ECO:0000256" key="1">
    <source>
        <dbReference type="SAM" id="SignalP"/>
    </source>
</evidence>
<keyword evidence="1" id="KW-0732">Signal</keyword>
<evidence type="ECO:0000313" key="4">
    <source>
        <dbReference type="Proteomes" id="UP000679126"/>
    </source>
</evidence>
<keyword evidence="4" id="KW-1185">Reference proteome</keyword>